<evidence type="ECO:0000256" key="1">
    <source>
        <dbReference type="ARBA" id="ARBA00022617"/>
    </source>
</evidence>
<evidence type="ECO:0000259" key="6">
    <source>
        <dbReference type="PROSITE" id="PS51007"/>
    </source>
</evidence>
<evidence type="ECO:0000256" key="5">
    <source>
        <dbReference type="SAM" id="Phobius"/>
    </source>
</evidence>
<organism evidence="7 8">
    <name type="scientific">Mucilaginibacter defluvii</name>
    <dbReference type="NCBI Taxonomy" id="1196019"/>
    <lineage>
        <taxon>Bacteria</taxon>
        <taxon>Pseudomonadati</taxon>
        <taxon>Bacteroidota</taxon>
        <taxon>Sphingobacteriia</taxon>
        <taxon>Sphingobacteriales</taxon>
        <taxon>Sphingobacteriaceae</taxon>
        <taxon>Mucilaginibacter</taxon>
    </lineage>
</organism>
<keyword evidence="3 4" id="KW-0408">Iron</keyword>
<dbReference type="Pfam" id="PF22807">
    <property type="entry name" value="TrAA12"/>
    <property type="match status" value="1"/>
</dbReference>
<sequence>MSHHKPTSGALACLNFFNRRYLKVIGAGISFILSAFTWYNSDTKLPNPDPDNGGLYLPGGFRALVVVDSLKGRVRHIAVSDQGDIYVKARFPNYNDGFGNIALRDTNNDGRMDVIQSFGKYEGRSYGTAMRIYNGYLYFSSELVVYRMKLNGKALLPDEQLDTIVADVPPYHEHQTKPIAFDDKGHIYVGWGAGSNAGQEKNRVPGSKGIGDPFSPEQGNPLLKDHGGIWRFDADKLNQKQTDGTRYATGLRSIVALDWDPKSKALYTVNHGRDDFRLLWPYIYSPWESAMLPAEEFFKVNEGLDGGWPYYYYDQIKGKKLLNPEFGGDKIKEGNGAKLQKPLIGFPAHFAPNDLLFYKGKQFPERYKNGAFIAFHGATNRAPYPQAGYIVAFVPFKNGMPSGDWEVFADGFAGVDPIISVRDAKYRPMGLAEGPDGSLYIADTEKGRIWRVIYTGDKKQFGAPQLAGMLKRKQTASNIKTPDEIKDNLFKNLPKNSQIYNTYCVACHQRDGKGDGNRFPPLEQSEWVNVDKFRLISVVLNGLKGPITVKGLPYNEVMPAHGSFLNDAQIAEVLNYVKSNFNNTPEIVTAADVAFVRKMSAEKNNQQNGQRAN</sequence>
<evidence type="ECO:0000313" key="7">
    <source>
        <dbReference type="EMBL" id="GAA4912486.1"/>
    </source>
</evidence>
<dbReference type="PANTHER" id="PTHR35008">
    <property type="entry name" value="BLL4482 PROTEIN-RELATED"/>
    <property type="match status" value="1"/>
</dbReference>
<keyword evidence="5" id="KW-0812">Transmembrane</keyword>
<proteinExistence type="predicted"/>
<dbReference type="SUPFAM" id="SSF46626">
    <property type="entry name" value="Cytochrome c"/>
    <property type="match status" value="1"/>
</dbReference>
<reference evidence="8" key="1">
    <citation type="journal article" date="2019" name="Int. J. Syst. Evol. Microbiol.">
        <title>The Global Catalogue of Microorganisms (GCM) 10K type strain sequencing project: providing services to taxonomists for standard genome sequencing and annotation.</title>
        <authorList>
            <consortium name="The Broad Institute Genomics Platform"/>
            <consortium name="The Broad Institute Genome Sequencing Center for Infectious Disease"/>
            <person name="Wu L."/>
            <person name="Ma J."/>
        </authorList>
    </citation>
    <scope>NUCLEOTIDE SEQUENCE [LARGE SCALE GENOMIC DNA]</scope>
    <source>
        <strain evidence="8">JCM 18283</strain>
    </source>
</reference>
<dbReference type="PROSITE" id="PS51007">
    <property type="entry name" value="CYTC"/>
    <property type="match status" value="1"/>
</dbReference>
<keyword evidence="8" id="KW-1185">Reference proteome</keyword>
<dbReference type="PANTHER" id="PTHR35008:SF8">
    <property type="entry name" value="ALCOHOL DEHYDROGENASE CYTOCHROME C SUBUNIT"/>
    <property type="match status" value="1"/>
</dbReference>
<dbReference type="EMBL" id="BAABJI010000002">
    <property type="protein sequence ID" value="GAA4912486.1"/>
    <property type="molecule type" value="Genomic_DNA"/>
</dbReference>
<keyword evidence="5" id="KW-1133">Transmembrane helix</keyword>
<dbReference type="InterPro" id="IPR036909">
    <property type="entry name" value="Cyt_c-like_dom_sf"/>
</dbReference>
<dbReference type="InterPro" id="IPR009056">
    <property type="entry name" value="Cyt_c-like_dom"/>
</dbReference>
<feature type="domain" description="Cytochrome c" evidence="6">
    <location>
        <begin position="491"/>
        <end position="581"/>
    </location>
</feature>
<dbReference type="Proteomes" id="UP001501436">
    <property type="component" value="Unassembled WGS sequence"/>
</dbReference>
<keyword evidence="5" id="KW-0472">Membrane</keyword>
<name>A0ABP9FPZ9_9SPHI</name>
<feature type="transmembrane region" description="Helical" evidence="5">
    <location>
        <begin position="21"/>
        <end position="39"/>
    </location>
</feature>
<dbReference type="RefSeq" id="WP_345330371.1">
    <property type="nucleotide sequence ID" value="NZ_BAABJI010000002.1"/>
</dbReference>
<evidence type="ECO:0000256" key="2">
    <source>
        <dbReference type="ARBA" id="ARBA00022723"/>
    </source>
</evidence>
<accession>A0ABP9FPZ9</accession>
<dbReference type="Gene3D" id="2.120.10.30">
    <property type="entry name" value="TolB, C-terminal domain"/>
    <property type="match status" value="1"/>
</dbReference>
<dbReference type="InterPro" id="IPR011042">
    <property type="entry name" value="6-blade_b-propeller_TolB-like"/>
</dbReference>
<dbReference type="InterPro" id="IPR011041">
    <property type="entry name" value="Quinoprot_gluc/sorb_DH_b-prop"/>
</dbReference>
<evidence type="ECO:0000256" key="3">
    <source>
        <dbReference type="ARBA" id="ARBA00023004"/>
    </source>
</evidence>
<dbReference type="SUPFAM" id="SSF50952">
    <property type="entry name" value="Soluble quinoprotein glucose dehydrogenase"/>
    <property type="match status" value="1"/>
</dbReference>
<dbReference type="InterPro" id="IPR051459">
    <property type="entry name" value="Cytochrome_c-type_DH"/>
</dbReference>
<dbReference type="Pfam" id="PF00034">
    <property type="entry name" value="Cytochrom_C"/>
    <property type="match status" value="1"/>
</dbReference>
<protein>
    <recommendedName>
        <fullName evidence="6">Cytochrome c domain-containing protein</fullName>
    </recommendedName>
</protein>
<dbReference type="InterPro" id="IPR054539">
    <property type="entry name" value="Beta-prop_PDH"/>
</dbReference>
<keyword evidence="2 4" id="KW-0479">Metal-binding</keyword>
<dbReference type="Gene3D" id="1.10.760.10">
    <property type="entry name" value="Cytochrome c-like domain"/>
    <property type="match status" value="1"/>
</dbReference>
<comment type="caution">
    <text evidence="7">The sequence shown here is derived from an EMBL/GenBank/DDBJ whole genome shotgun (WGS) entry which is preliminary data.</text>
</comment>
<keyword evidence="1 4" id="KW-0349">Heme</keyword>
<gene>
    <name evidence="7" type="ORF">GCM10023313_14490</name>
</gene>
<evidence type="ECO:0000313" key="8">
    <source>
        <dbReference type="Proteomes" id="UP001501436"/>
    </source>
</evidence>
<evidence type="ECO:0000256" key="4">
    <source>
        <dbReference type="PROSITE-ProRule" id="PRU00433"/>
    </source>
</evidence>